<dbReference type="EMBL" id="CVRI01000059">
    <property type="protein sequence ID" value="CRL03043.1"/>
    <property type="molecule type" value="Genomic_DNA"/>
</dbReference>
<reference evidence="1 2" key="1">
    <citation type="submission" date="2015-04" db="EMBL/GenBank/DDBJ databases">
        <authorList>
            <person name="Syromyatnikov M.Y."/>
            <person name="Popov V.N."/>
        </authorList>
    </citation>
    <scope>NUCLEOTIDE SEQUENCE [LARGE SCALE GENOMIC DNA]</scope>
</reference>
<keyword evidence="2" id="KW-1185">Reference proteome</keyword>
<evidence type="ECO:0000313" key="1">
    <source>
        <dbReference type="EMBL" id="CRL03043.1"/>
    </source>
</evidence>
<evidence type="ECO:0000313" key="2">
    <source>
        <dbReference type="Proteomes" id="UP000183832"/>
    </source>
</evidence>
<proteinExistence type="predicted"/>
<dbReference type="Proteomes" id="UP000183832">
    <property type="component" value="Unassembled WGS sequence"/>
</dbReference>
<gene>
    <name evidence="1" type="ORF">CLUMA_CG016918</name>
</gene>
<dbReference type="AlphaFoldDB" id="A0A1J1IS38"/>
<sequence>MLKLWKQKQQQQQQFLLLTLRSEVNFYIIDLYRKSNQLLIVYELWKQLKLNDVPDRQHSTEAITCL</sequence>
<name>A0A1J1IS38_9DIPT</name>
<organism evidence="1 2">
    <name type="scientific">Clunio marinus</name>
    <dbReference type="NCBI Taxonomy" id="568069"/>
    <lineage>
        <taxon>Eukaryota</taxon>
        <taxon>Metazoa</taxon>
        <taxon>Ecdysozoa</taxon>
        <taxon>Arthropoda</taxon>
        <taxon>Hexapoda</taxon>
        <taxon>Insecta</taxon>
        <taxon>Pterygota</taxon>
        <taxon>Neoptera</taxon>
        <taxon>Endopterygota</taxon>
        <taxon>Diptera</taxon>
        <taxon>Nematocera</taxon>
        <taxon>Chironomoidea</taxon>
        <taxon>Chironomidae</taxon>
        <taxon>Clunio</taxon>
    </lineage>
</organism>
<protein>
    <submittedName>
        <fullName evidence="1">CLUMA_CG016918, isoform A</fullName>
    </submittedName>
</protein>
<accession>A0A1J1IS38</accession>